<sequence length="515" mass="55501">MFRLVFSCLSLVLSAIVAFSSAASAASTGAAQDAERRARELLEQIASAGGKAARLEAASALGELGASAQPALVEFLARERSSSEDQRREVLDAIDADVPDEKGRFGRRRGKSEVQTGDDYDWLAELAKLSAAPGGAAEVMADIAAIRALAAIEESAAATAILDFAFSDDGMIYRDECGRYLRKMAPHSLPALSRHVGDDSRGAKARYAGYQLERLDRKSPAKALRATAGDELLQTELLEAYGESTPREAVLPLLELFNDASPRVRAAARGAWMKYITGPAPRPAPTRRLKLTGGRLSDEPEPLWLTYRELADIELRREYEEVIGDKPPRRTGLVELSETLFAHYDEQRESALAAVYEEAAERAAAGDWAAAVAGYDRVLAEQPEHPERAAMAPAYLAHAQALEAEKSWREAAAVYSKAHELAPEAEAADGALAGYHYALGRALRAEGKDGSGPIRRAVALDPDRAEAVESAGEEIEQVPGAVSSPPDRRWMLYAGVIGCGCAFMMLILGFAVRHR</sequence>
<keyword evidence="2" id="KW-1133">Transmembrane helix</keyword>
<dbReference type="EMBL" id="CP001804">
    <property type="protein sequence ID" value="ACY18340.1"/>
    <property type="molecule type" value="Genomic_DNA"/>
</dbReference>
<dbReference type="InterPro" id="IPR011990">
    <property type="entry name" value="TPR-like_helical_dom_sf"/>
</dbReference>
<proteinExistence type="predicted"/>
<gene>
    <name evidence="4" type="ordered locus">Hoch_5865</name>
</gene>
<feature type="transmembrane region" description="Helical" evidence="2">
    <location>
        <begin position="490"/>
        <end position="512"/>
    </location>
</feature>
<dbReference type="InterPro" id="IPR011989">
    <property type="entry name" value="ARM-like"/>
</dbReference>
<keyword evidence="1" id="KW-0175">Coiled coil</keyword>
<keyword evidence="4" id="KW-0456">Lyase</keyword>
<keyword evidence="5" id="KW-1185">Reference proteome</keyword>
<keyword evidence="3" id="KW-0732">Signal</keyword>
<name>D0LII4_HALO1</name>
<feature type="signal peptide" evidence="3">
    <location>
        <begin position="1"/>
        <end position="25"/>
    </location>
</feature>
<evidence type="ECO:0000256" key="2">
    <source>
        <dbReference type="SAM" id="Phobius"/>
    </source>
</evidence>
<protein>
    <submittedName>
        <fullName evidence="4">PBS lyase HEAT domain protein repeat-containing protein</fullName>
    </submittedName>
</protein>
<dbReference type="HOGENOM" id="CLU_528702_0_0_7"/>
<dbReference type="KEGG" id="hoh:Hoch_5865"/>
<dbReference type="GO" id="GO:0016829">
    <property type="term" value="F:lyase activity"/>
    <property type="evidence" value="ECO:0007669"/>
    <property type="project" value="UniProtKB-KW"/>
</dbReference>
<feature type="coiled-coil region" evidence="1">
    <location>
        <begin position="31"/>
        <end position="58"/>
    </location>
</feature>
<dbReference type="AlphaFoldDB" id="D0LII4"/>
<organism evidence="4 5">
    <name type="scientific">Haliangium ochraceum (strain DSM 14365 / JCM 11303 / SMP-2)</name>
    <dbReference type="NCBI Taxonomy" id="502025"/>
    <lineage>
        <taxon>Bacteria</taxon>
        <taxon>Pseudomonadati</taxon>
        <taxon>Myxococcota</taxon>
        <taxon>Polyangia</taxon>
        <taxon>Haliangiales</taxon>
        <taxon>Kofleriaceae</taxon>
        <taxon>Haliangium</taxon>
    </lineage>
</organism>
<dbReference type="eggNOG" id="ENOG5030TE9">
    <property type="taxonomic scope" value="Bacteria"/>
</dbReference>
<dbReference type="STRING" id="502025.Hoch_5865"/>
<reference evidence="4 5" key="1">
    <citation type="journal article" date="2010" name="Stand. Genomic Sci.">
        <title>Complete genome sequence of Haliangium ochraceum type strain (SMP-2).</title>
        <authorList>
            <consortium name="US DOE Joint Genome Institute (JGI-PGF)"/>
            <person name="Ivanova N."/>
            <person name="Daum C."/>
            <person name="Lang E."/>
            <person name="Abt B."/>
            <person name="Kopitz M."/>
            <person name="Saunders E."/>
            <person name="Lapidus A."/>
            <person name="Lucas S."/>
            <person name="Glavina Del Rio T."/>
            <person name="Nolan M."/>
            <person name="Tice H."/>
            <person name="Copeland A."/>
            <person name="Cheng J.F."/>
            <person name="Chen F."/>
            <person name="Bruce D."/>
            <person name="Goodwin L."/>
            <person name="Pitluck S."/>
            <person name="Mavromatis K."/>
            <person name="Pati A."/>
            <person name="Mikhailova N."/>
            <person name="Chen A."/>
            <person name="Palaniappan K."/>
            <person name="Land M."/>
            <person name="Hauser L."/>
            <person name="Chang Y.J."/>
            <person name="Jeffries C.D."/>
            <person name="Detter J.C."/>
            <person name="Brettin T."/>
            <person name="Rohde M."/>
            <person name="Goker M."/>
            <person name="Bristow J."/>
            <person name="Markowitz V."/>
            <person name="Eisen J.A."/>
            <person name="Hugenholtz P."/>
            <person name="Kyrpides N.C."/>
            <person name="Klenk H.P."/>
        </authorList>
    </citation>
    <scope>NUCLEOTIDE SEQUENCE [LARGE SCALE GENOMIC DNA]</scope>
    <source>
        <strain evidence="5">DSM 14365 / CIP 107738 / JCM 11303 / AJ 13395 / SMP-2</strain>
    </source>
</reference>
<keyword evidence="2" id="KW-0812">Transmembrane</keyword>
<dbReference type="SUPFAM" id="SSF48371">
    <property type="entry name" value="ARM repeat"/>
    <property type="match status" value="1"/>
</dbReference>
<evidence type="ECO:0000313" key="5">
    <source>
        <dbReference type="Proteomes" id="UP000001880"/>
    </source>
</evidence>
<dbReference type="Proteomes" id="UP000001880">
    <property type="component" value="Chromosome"/>
</dbReference>
<dbReference type="Gene3D" id="1.25.10.10">
    <property type="entry name" value="Leucine-rich Repeat Variant"/>
    <property type="match status" value="1"/>
</dbReference>
<dbReference type="InterPro" id="IPR016024">
    <property type="entry name" value="ARM-type_fold"/>
</dbReference>
<feature type="chain" id="PRO_5003011275" evidence="3">
    <location>
        <begin position="26"/>
        <end position="515"/>
    </location>
</feature>
<dbReference type="SUPFAM" id="SSF48452">
    <property type="entry name" value="TPR-like"/>
    <property type="match status" value="1"/>
</dbReference>
<accession>D0LII4</accession>
<evidence type="ECO:0000256" key="1">
    <source>
        <dbReference type="SAM" id="Coils"/>
    </source>
</evidence>
<evidence type="ECO:0000256" key="3">
    <source>
        <dbReference type="SAM" id="SignalP"/>
    </source>
</evidence>
<evidence type="ECO:0000313" key="4">
    <source>
        <dbReference type="EMBL" id="ACY18340.1"/>
    </source>
</evidence>
<dbReference type="Gene3D" id="1.25.40.10">
    <property type="entry name" value="Tetratricopeptide repeat domain"/>
    <property type="match status" value="1"/>
</dbReference>
<keyword evidence="2" id="KW-0472">Membrane</keyword>